<reference evidence="1 2" key="1">
    <citation type="submission" date="2014-04" db="EMBL/GenBank/DDBJ databases">
        <authorList>
            <consortium name="DOE Joint Genome Institute"/>
            <person name="Kuo A."/>
            <person name="Tarkka M."/>
            <person name="Buscot F."/>
            <person name="Kohler A."/>
            <person name="Nagy L.G."/>
            <person name="Floudas D."/>
            <person name="Copeland A."/>
            <person name="Barry K.W."/>
            <person name="Cichocki N."/>
            <person name="Veneault-Fourrey C."/>
            <person name="LaButti K."/>
            <person name="Lindquist E.A."/>
            <person name="Lipzen A."/>
            <person name="Lundell T."/>
            <person name="Morin E."/>
            <person name="Murat C."/>
            <person name="Sun H."/>
            <person name="Tunlid A."/>
            <person name="Henrissat B."/>
            <person name="Grigoriev I.V."/>
            <person name="Hibbett D.S."/>
            <person name="Martin F."/>
            <person name="Nordberg H.P."/>
            <person name="Cantor M.N."/>
            <person name="Hua S.X."/>
        </authorList>
    </citation>
    <scope>NUCLEOTIDE SEQUENCE [LARGE SCALE GENOMIC DNA]</scope>
    <source>
        <strain evidence="1 2">F 1598</strain>
    </source>
</reference>
<proteinExistence type="predicted"/>
<dbReference type="SUPFAM" id="SSF54909">
    <property type="entry name" value="Dimeric alpha+beta barrel"/>
    <property type="match status" value="1"/>
</dbReference>
<evidence type="ECO:0008006" key="3">
    <source>
        <dbReference type="Google" id="ProtNLM"/>
    </source>
</evidence>
<dbReference type="InterPro" id="IPR011008">
    <property type="entry name" value="Dimeric_a/b-barrel"/>
</dbReference>
<dbReference type="STRING" id="765440.A0A0C3FS95"/>
<organism evidence="1 2">
    <name type="scientific">Piloderma croceum (strain F 1598)</name>
    <dbReference type="NCBI Taxonomy" id="765440"/>
    <lineage>
        <taxon>Eukaryota</taxon>
        <taxon>Fungi</taxon>
        <taxon>Dikarya</taxon>
        <taxon>Basidiomycota</taxon>
        <taxon>Agaricomycotina</taxon>
        <taxon>Agaricomycetes</taxon>
        <taxon>Agaricomycetidae</taxon>
        <taxon>Atheliales</taxon>
        <taxon>Atheliaceae</taxon>
        <taxon>Piloderma</taxon>
    </lineage>
</organism>
<dbReference type="HOGENOM" id="CLU_081631_3_2_1"/>
<accession>A0A0C3FS95</accession>
<dbReference type="EMBL" id="KN832996">
    <property type="protein sequence ID" value="KIM82061.1"/>
    <property type="molecule type" value="Genomic_DNA"/>
</dbReference>
<evidence type="ECO:0000313" key="2">
    <source>
        <dbReference type="Proteomes" id="UP000054166"/>
    </source>
</evidence>
<evidence type="ECO:0000313" key="1">
    <source>
        <dbReference type="EMBL" id="KIM82061.1"/>
    </source>
</evidence>
<sequence length="188" mass="20967">MSYKVPSSEAYRNDPNVLINGFGLLSKVDGLESLYFGLQLEDPKTAYVFNNWTTRAHHQRLIESPSYRKVLEPMGPAFEGPSTITHVQFASDVTVAFKQPVTEITIHTANNPKDRQKVLELFAEFAKSRNGLATYGALEEKDDVTVFISGWLSVEETVKAQHLDSIIAQLLALGTADIKHVKLTHHSL</sequence>
<keyword evidence="2" id="KW-1185">Reference proteome</keyword>
<dbReference type="AlphaFoldDB" id="A0A0C3FS95"/>
<dbReference type="OrthoDB" id="3830579at2759"/>
<dbReference type="Gene3D" id="3.30.70.100">
    <property type="match status" value="1"/>
</dbReference>
<dbReference type="InParanoid" id="A0A0C3FS95"/>
<name>A0A0C3FS95_PILCF</name>
<protein>
    <recommendedName>
        <fullName evidence="3">ABM domain-containing protein</fullName>
    </recommendedName>
</protein>
<reference evidence="2" key="2">
    <citation type="submission" date="2015-01" db="EMBL/GenBank/DDBJ databases">
        <title>Evolutionary Origins and Diversification of the Mycorrhizal Mutualists.</title>
        <authorList>
            <consortium name="DOE Joint Genome Institute"/>
            <consortium name="Mycorrhizal Genomics Consortium"/>
            <person name="Kohler A."/>
            <person name="Kuo A."/>
            <person name="Nagy L.G."/>
            <person name="Floudas D."/>
            <person name="Copeland A."/>
            <person name="Barry K.W."/>
            <person name="Cichocki N."/>
            <person name="Veneault-Fourrey C."/>
            <person name="LaButti K."/>
            <person name="Lindquist E.A."/>
            <person name="Lipzen A."/>
            <person name="Lundell T."/>
            <person name="Morin E."/>
            <person name="Murat C."/>
            <person name="Riley R."/>
            <person name="Ohm R."/>
            <person name="Sun H."/>
            <person name="Tunlid A."/>
            <person name="Henrissat B."/>
            <person name="Grigoriev I.V."/>
            <person name="Hibbett D.S."/>
            <person name="Martin F."/>
        </authorList>
    </citation>
    <scope>NUCLEOTIDE SEQUENCE [LARGE SCALE GENOMIC DNA]</scope>
    <source>
        <strain evidence="2">F 1598</strain>
    </source>
</reference>
<gene>
    <name evidence="1" type="ORF">PILCRDRAFT_820970</name>
</gene>
<dbReference type="Proteomes" id="UP000054166">
    <property type="component" value="Unassembled WGS sequence"/>
</dbReference>